<organism evidence="1 2">
    <name type="scientific">Parelaphostrongylus tenuis</name>
    <name type="common">Meningeal worm</name>
    <dbReference type="NCBI Taxonomy" id="148309"/>
    <lineage>
        <taxon>Eukaryota</taxon>
        <taxon>Metazoa</taxon>
        <taxon>Ecdysozoa</taxon>
        <taxon>Nematoda</taxon>
        <taxon>Chromadorea</taxon>
        <taxon>Rhabditida</taxon>
        <taxon>Rhabditina</taxon>
        <taxon>Rhabditomorpha</taxon>
        <taxon>Strongyloidea</taxon>
        <taxon>Metastrongylidae</taxon>
        <taxon>Parelaphostrongylus</taxon>
    </lineage>
</organism>
<keyword evidence="2" id="KW-1185">Reference proteome</keyword>
<name>A0AAD5MXJ5_PARTN</name>
<comment type="caution">
    <text evidence="1">The sequence shown here is derived from an EMBL/GenBank/DDBJ whole genome shotgun (WGS) entry which is preliminary data.</text>
</comment>
<gene>
    <name evidence="1" type="ORF">KIN20_009211</name>
</gene>
<accession>A0AAD5MXJ5</accession>
<dbReference type="EMBL" id="JAHQIW010001546">
    <property type="protein sequence ID" value="KAJ1352784.1"/>
    <property type="molecule type" value="Genomic_DNA"/>
</dbReference>
<dbReference type="AlphaFoldDB" id="A0AAD5MXJ5"/>
<reference evidence="1" key="1">
    <citation type="submission" date="2021-06" db="EMBL/GenBank/DDBJ databases">
        <title>Parelaphostrongylus tenuis whole genome reference sequence.</title>
        <authorList>
            <person name="Garwood T.J."/>
            <person name="Larsen P.A."/>
            <person name="Fountain-Jones N.M."/>
            <person name="Garbe J.R."/>
            <person name="Macchietto M.G."/>
            <person name="Kania S.A."/>
            <person name="Gerhold R.W."/>
            <person name="Richards J.E."/>
            <person name="Wolf T.M."/>
        </authorList>
    </citation>
    <scope>NUCLEOTIDE SEQUENCE</scope>
    <source>
        <strain evidence="1">MNPRO001-30</strain>
        <tissue evidence="1">Meninges</tissue>
    </source>
</reference>
<proteinExistence type="predicted"/>
<sequence>MSRASITTGSQSADGSERAMYLLIRTRRGNDTTQVSMSKYLEQARKYDYWQEANSLTTRR</sequence>
<evidence type="ECO:0000313" key="1">
    <source>
        <dbReference type="EMBL" id="KAJ1352784.1"/>
    </source>
</evidence>
<dbReference type="Proteomes" id="UP001196413">
    <property type="component" value="Unassembled WGS sequence"/>
</dbReference>
<evidence type="ECO:0000313" key="2">
    <source>
        <dbReference type="Proteomes" id="UP001196413"/>
    </source>
</evidence>
<protein>
    <submittedName>
        <fullName evidence="1">Uncharacterized protein</fullName>
    </submittedName>
</protein>